<reference evidence="1" key="1">
    <citation type="journal article" date="2020" name="mSystems">
        <title>Genome- and Community-Level Interaction Insights into Carbon Utilization and Element Cycling Functions of Hydrothermarchaeota in Hydrothermal Sediment.</title>
        <authorList>
            <person name="Zhou Z."/>
            <person name="Liu Y."/>
            <person name="Xu W."/>
            <person name="Pan J."/>
            <person name="Luo Z.H."/>
            <person name="Li M."/>
        </authorList>
    </citation>
    <scope>NUCLEOTIDE SEQUENCE [LARGE SCALE GENOMIC DNA]</scope>
    <source>
        <strain evidence="1">SpSt-106</strain>
    </source>
</reference>
<organism evidence="1">
    <name type="scientific">Thermodesulfobacterium geofontis</name>
    <dbReference type="NCBI Taxonomy" id="1295609"/>
    <lineage>
        <taxon>Bacteria</taxon>
        <taxon>Pseudomonadati</taxon>
        <taxon>Thermodesulfobacteriota</taxon>
        <taxon>Thermodesulfobacteria</taxon>
        <taxon>Thermodesulfobacteriales</taxon>
        <taxon>Thermodesulfobacteriaceae</taxon>
        <taxon>Thermodesulfobacterium</taxon>
    </lineage>
</organism>
<gene>
    <name evidence="1" type="ORF">ENM15_09160</name>
</gene>
<sequence length="233" mass="26974">MMFSPYSAFKKPVILEENLHKRVKVKPISNFEFMRPVETVPLGFSELLSASMYYPVLFGVWKGNVFPFAVMGINGKNVYLNEEGHFKVDYIPKSVMVYPFGVIKQVEESKEEFLVIVDEACFEKEGNFIFDENGAETPYFLSVKEELTQLALDYQKALEFAKELLEAKALKLINFTVETKYGYAEFKNVLIGDLEGIKKIQPEKLYFFNAIGYLPCLYSIYFSARNFKLWDLI</sequence>
<name>A0A7V5XI80_9BACT</name>
<dbReference type="InterPro" id="IPR010836">
    <property type="entry name" value="SapC"/>
</dbReference>
<dbReference type="Pfam" id="PF07277">
    <property type="entry name" value="SapC"/>
    <property type="match status" value="1"/>
</dbReference>
<evidence type="ECO:0008006" key="2">
    <source>
        <dbReference type="Google" id="ProtNLM"/>
    </source>
</evidence>
<dbReference type="EMBL" id="DRWR01000143">
    <property type="protein sequence ID" value="HHQ16961.1"/>
    <property type="molecule type" value="Genomic_DNA"/>
</dbReference>
<comment type="caution">
    <text evidence="1">The sequence shown here is derived from an EMBL/GenBank/DDBJ whole genome shotgun (WGS) entry which is preliminary data.</text>
</comment>
<evidence type="ECO:0000313" key="1">
    <source>
        <dbReference type="EMBL" id="HHQ16961.1"/>
    </source>
</evidence>
<dbReference type="AlphaFoldDB" id="A0A7V5XI80"/>
<proteinExistence type="predicted"/>
<protein>
    <recommendedName>
        <fullName evidence="2">SapC family protein</fullName>
    </recommendedName>
</protein>
<accession>A0A7V5XI80</accession>